<feature type="domain" description="Sulfotransferase" evidence="3">
    <location>
        <begin position="54"/>
        <end position="250"/>
    </location>
</feature>
<dbReference type="SUPFAM" id="SSF52540">
    <property type="entry name" value="P-loop containing nucleoside triphosphate hydrolases"/>
    <property type="match status" value="1"/>
</dbReference>
<name>A0A381WRM9_9ZZZZ</name>
<reference evidence="4" key="1">
    <citation type="submission" date="2018-05" db="EMBL/GenBank/DDBJ databases">
        <authorList>
            <person name="Lanie J.A."/>
            <person name="Ng W.-L."/>
            <person name="Kazmierczak K.M."/>
            <person name="Andrzejewski T.M."/>
            <person name="Davidsen T.M."/>
            <person name="Wayne K.J."/>
            <person name="Tettelin H."/>
            <person name="Glass J.I."/>
            <person name="Rusch D."/>
            <person name="Podicherti R."/>
            <person name="Tsui H.-C.T."/>
            <person name="Winkler M.E."/>
        </authorList>
    </citation>
    <scope>NUCLEOTIDE SEQUENCE</scope>
</reference>
<dbReference type="EMBL" id="UINC01012593">
    <property type="protein sequence ID" value="SVA54908.1"/>
    <property type="molecule type" value="Genomic_DNA"/>
</dbReference>
<evidence type="ECO:0000259" key="3">
    <source>
        <dbReference type="Pfam" id="PF00685"/>
    </source>
</evidence>
<evidence type="ECO:0000313" key="4">
    <source>
        <dbReference type="EMBL" id="SVA54908.1"/>
    </source>
</evidence>
<gene>
    <name evidence="4" type="ORF">METZ01_LOCUS107762</name>
</gene>
<comment type="similarity">
    <text evidence="1">Belongs to the sulfotransferase 1 family.</text>
</comment>
<proteinExistence type="inferred from homology"/>
<dbReference type="GO" id="GO:0008146">
    <property type="term" value="F:sulfotransferase activity"/>
    <property type="evidence" value="ECO:0007669"/>
    <property type="project" value="InterPro"/>
</dbReference>
<dbReference type="PANTHER" id="PTHR11783">
    <property type="entry name" value="SULFOTRANSFERASE SULT"/>
    <property type="match status" value="1"/>
</dbReference>
<dbReference type="AlphaFoldDB" id="A0A381WRM9"/>
<accession>A0A381WRM9</accession>
<dbReference type="Pfam" id="PF00685">
    <property type="entry name" value="Sulfotransfer_1"/>
    <property type="match status" value="1"/>
</dbReference>
<evidence type="ECO:0000256" key="2">
    <source>
        <dbReference type="ARBA" id="ARBA00022679"/>
    </source>
</evidence>
<protein>
    <recommendedName>
        <fullName evidence="3">Sulfotransferase domain-containing protein</fullName>
    </recommendedName>
</protein>
<keyword evidence="2" id="KW-0808">Transferase</keyword>
<dbReference type="Gene3D" id="3.40.50.300">
    <property type="entry name" value="P-loop containing nucleotide triphosphate hydrolases"/>
    <property type="match status" value="1"/>
</dbReference>
<dbReference type="InterPro" id="IPR027417">
    <property type="entry name" value="P-loop_NTPase"/>
</dbReference>
<evidence type="ECO:0000256" key="1">
    <source>
        <dbReference type="ARBA" id="ARBA00005771"/>
    </source>
</evidence>
<organism evidence="4">
    <name type="scientific">marine metagenome</name>
    <dbReference type="NCBI Taxonomy" id="408172"/>
    <lineage>
        <taxon>unclassified sequences</taxon>
        <taxon>metagenomes</taxon>
        <taxon>ecological metagenomes</taxon>
    </lineage>
</organism>
<dbReference type="InterPro" id="IPR000863">
    <property type="entry name" value="Sulfotransferase_dom"/>
</dbReference>
<sequence length="313" mass="36164">MRPDGESRLAQRDPIRWEGEIRRPNSINELRERLRYFRSVESDRQADLISSRPGDVYIATYPKCGTTLLQQMVHTLRTRGDMNYEEITAVVPWFESAWDMGIEPGADPPAPPRAFKTHRIAAELPQNGRFIHMTRDPLAVADSFYRFFSGWAFEAGTISLDEFATHMILEGTKAGRYWDHLLSWWPRREDANVLFLAYEDFLADPLQVIQQVADLVGIGLDPELSDITLQNTSLEFMRRHYRQFDDHLLRHYRDPILGLPSDGETFKVSLANTHRQQLSASVQDLFAQRWQQTIGQQLGIPDYMGLRKLLTTA</sequence>